<evidence type="ECO:0000313" key="2">
    <source>
        <dbReference type="EMBL" id="OJH39422.1"/>
    </source>
</evidence>
<proteinExistence type="predicted"/>
<name>A0A1L9BAX9_9BACT</name>
<protein>
    <submittedName>
        <fullName evidence="2">Uncharacterized protein</fullName>
    </submittedName>
</protein>
<dbReference type="AlphaFoldDB" id="A0A1L9BAX9"/>
<evidence type="ECO:0000256" key="1">
    <source>
        <dbReference type="SAM" id="MobiDB-lite"/>
    </source>
</evidence>
<gene>
    <name evidence="2" type="ORF">BON30_18120</name>
</gene>
<reference evidence="3" key="1">
    <citation type="submission" date="2016-11" db="EMBL/GenBank/DDBJ databases">
        <authorList>
            <person name="Shukria A."/>
            <person name="Stevens D.C."/>
        </authorList>
    </citation>
    <scope>NUCLEOTIDE SEQUENCE [LARGE SCALE GENOMIC DNA]</scope>
    <source>
        <strain evidence="3">Cbfe23</strain>
    </source>
</reference>
<dbReference type="Proteomes" id="UP000182229">
    <property type="component" value="Unassembled WGS sequence"/>
</dbReference>
<organism evidence="2 3">
    <name type="scientific">Cystobacter ferrugineus</name>
    <dbReference type="NCBI Taxonomy" id="83449"/>
    <lineage>
        <taxon>Bacteria</taxon>
        <taxon>Pseudomonadati</taxon>
        <taxon>Myxococcota</taxon>
        <taxon>Myxococcia</taxon>
        <taxon>Myxococcales</taxon>
        <taxon>Cystobacterineae</taxon>
        <taxon>Archangiaceae</taxon>
        <taxon>Cystobacter</taxon>
    </lineage>
</organism>
<evidence type="ECO:0000313" key="3">
    <source>
        <dbReference type="Proteomes" id="UP000182229"/>
    </source>
</evidence>
<feature type="region of interest" description="Disordered" evidence="1">
    <location>
        <begin position="40"/>
        <end position="62"/>
    </location>
</feature>
<keyword evidence="3" id="KW-1185">Reference proteome</keyword>
<sequence>MTEVLTMNDTLDRWIQRVTLAALLALTAALLTVGALLYAAPSKAGPPDSGARTQDILTGTRR</sequence>
<dbReference type="EMBL" id="MPIN01000004">
    <property type="protein sequence ID" value="OJH39422.1"/>
    <property type="molecule type" value="Genomic_DNA"/>
</dbReference>
<dbReference type="STRING" id="83449.BON30_18120"/>
<accession>A0A1L9BAX9</accession>
<comment type="caution">
    <text evidence="2">The sequence shown here is derived from an EMBL/GenBank/DDBJ whole genome shotgun (WGS) entry which is preliminary data.</text>
</comment>
<reference evidence="2 3" key="2">
    <citation type="submission" date="2016-12" db="EMBL/GenBank/DDBJ databases">
        <title>Draft Genome Sequence of Cystobacter ferrugineus Strain Cbfe23.</title>
        <authorList>
            <person name="Akbar S."/>
            <person name="Dowd S.E."/>
            <person name="Stevens D.C."/>
        </authorList>
    </citation>
    <scope>NUCLEOTIDE SEQUENCE [LARGE SCALE GENOMIC DNA]</scope>
    <source>
        <strain evidence="2 3">Cbfe23</strain>
    </source>
</reference>
<feature type="compositionally biased region" description="Polar residues" evidence="1">
    <location>
        <begin position="51"/>
        <end position="62"/>
    </location>
</feature>